<sequence>MNKKIKLEEDRYSQPTVIIDGEKIPLILKIKTEYAQENDKLFYEFHILGNIIEKQVKCCDFNDINLYNELLKYLQIFKKYHLKWSNGGRYSNMGTFSIEETQYKYKKEYPCGGFSCDYSRDYIAVTYIDSDKWVVIGNPTLDKNMNILDDRFYEIIKEKMKV</sequence>
<reference evidence="1 2" key="1">
    <citation type="submission" date="2024-11" db="EMBL/GenBank/DDBJ databases">
        <authorList>
            <person name="Heng Y.C."/>
            <person name="Lim A.C.H."/>
            <person name="Lee J.K.Y."/>
            <person name="Kittelmann S."/>
        </authorList>
    </citation>
    <scope>NUCLEOTIDE SEQUENCE [LARGE SCALE GENOMIC DNA]</scope>
    <source>
        <strain evidence="1 2">WILCCON 0114</strain>
    </source>
</reference>
<name>A0ABW8TBY0_9CLOT</name>
<keyword evidence="2" id="KW-1185">Reference proteome</keyword>
<dbReference type="Proteomes" id="UP001623592">
    <property type="component" value="Unassembled WGS sequence"/>
</dbReference>
<protein>
    <submittedName>
        <fullName evidence="1">Uncharacterized protein</fullName>
    </submittedName>
</protein>
<accession>A0ABW8TBY0</accession>
<gene>
    <name evidence="1" type="ORF">ACJDT4_06135</name>
</gene>
<comment type="caution">
    <text evidence="1">The sequence shown here is derived from an EMBL/GenBank/DDBJ whole genome shotgun (WGS) entry which is preliminary data.</text>
</comment>
<evidence type="ECO:0000313" key="1">
    <source>
        <dbReference type="EMBL" id="MFL0249996.1"/>
    </source>
</evidence>
<organism evidence="1 2">
    <name type="scientific">Clostridium neuense</name>
    <dbReference type="NCBI Taxonomy" id="1728934"/>
    <lineage>
        <taxon>Bacteria</taxon>
        <taxon>Bacillati</taxon>
        <taxon>Bacillota</taxon>
        <taxon>Clostridia</taxon>
        <taxon>Eubacteriales</taxon>
        <taxon>Clostridiaceae</taxon>
        <taxon>Clostridium</taxon>
    </lineage>
</organism>
<evidence type="ECO:0000313" key="2">
    <source>
        <dbReference type="Proteomes" id="UP001623592"/>
    </source>
</evidence>
<dbReference type="RefSeq" id="WP_406786661.1">
    <property type="nucleotide sequence ID" value="NZ_JBJIAA010000004.1"/>
</dbReference>
<dbReference type="EMBL" id="JBJIAA010000004">
    <property type="protein sequence ID" value="MFL0249996.1"/>
    <property type="molecule type" value="Genomic_DNA"/>
</dbReference>
<proteinExistence type="predicted"/>